<evidence type="ECO:0000259" key="1">
    <source>
        <dbReference type="Pfam" id="PF00646"/>
    </source>
</evidence>
<dbReference type="Proteomes" id="UP000595140">
    <property type="component" value="Unassembled WGS sequence"/>
</dbReference>
<feature type="domain" description="F-box associated beta-propeller type 3" evidence="2">
    <location>
        <begin position="121"/>
        <end position="311"/>
    </location>
</feature>
<proteinExistence type="predicted"/>
<evidence type="ECO:0000259" key="2">
    <source>
        <dbReference type="Pfam" id="PF08268"/>
    </source>
</evidence>
<protein>
    <recommendedName>
        <fullName evidence="5">F-box domain-containing protein</fullName>
    </recommendedName>
</protein>
<dbReference type="InterPro" id="IPR001810">
    <property type="entry name" value="F-box_dom"/>
</dbReference>
<dbReference type="InterPro" id="IPR013187">
    <property type="entry name" value="F-box-assoc_dom_typ3"/>
</dbReference>
<dbReference type="AlphaFoldDB" id="A0A484MEC9"/>
<organism evidence="3 4">
    <name type="scientific">Cuscuta campestris</name>
    <dbReference type="NCBI Taxonomy" id="132261"/>
    <lineage>
        <taxon>Eukaryota</taxon>
        <taxon>Viridiplantae</taxon>
        <taxon>Streptophyta</taxon>
        <taxon>Embryophyta</taxon>
        <taxon>Tracheophyta</taxon>
        <taxon>Spermatophyta</taxon>
        <taxon>Magnoliopsida</taxon>
        <taxon>eudicotyledons</taxon>
        <taxon>Gunneridae</taxon>
        <taxon>Pentapetalae</taxon>
        <taxon>asterids</taxon>
        <taxon>lamiids</taxon>
        <taxon>Solanales</taxon>
        <taxon>Convolvulaceae</taxon>
        <taxon>Cuscuteae</taxon>
        <taxon>Cuscuta</taxon>
        <taxon>Cuscuta subgen. Grammica</taxon>
        <taxon>Cuscuta sect. Cleistogrammica</taxon>
    </lineage>
</organism>
<name>A0A484MEC9_9ASTE</name>
<dbReference type="OrthoDB" id="610337at2759"/>
<keyword evidence="4" id="KW-1185">Reference proteome</keyword>
<dbReference type="InterPro" id="IPR050796">
    <property type="entry name" value="SCF_F-box_component"/>
</dbReference>
<accession>A0A484MEC9</accession>
<dbReference type="Pfam" id="PF08268">
    <property type="entry name" value="FBA_3"/>
    <property type="match status" value="1"/>
</dbReference>
<evidence type="ECO:0000313" key="3">
    <source>
        <dbReference type="EMBL" id="VFQ87311.1"/>
    </source>
</evidence>
<dbReference type="NCBIfam" id="TIGR01640">
    <property type="entry name" value="F_box_assoc_1"/>
    <property type="match status" value="1"/>
</dbReference>
<gene>
    <name evidence="3" type="ORF">CCAM_LOCUS29087</name>
</gene>
<sequence>MKKVEQYQPFSESPSVIWWEILGRVPIKTCLTCKLVCKQWYHIIVSPEFPSFRSHCNASRFTILFYNGLGGGKRLIFNLVELEKTLDVNDLGNCIVHVDDPICFEPKIDTSGEIWSLKYHCDGGVCFRSGLNEFFVCCLLTGQCVNLNLQNLPELTKKSFIIFRCEVGFCPVTSQFKVLLFLWDAENKIQVTKIQTLGNGEWRSVGSAPLRKRNLVNGCFLNGSNHWCGPTCIWSFNFEKEEFLQIPFPDDIISSTNVKKLSVLDSCLCLGCFSRSRNQSDRVEMEVWIMKEYGVKESWVRQFVILADEWSVPLVQMDT</sequence>
<dbReference type="InterPro" id="IPR017451">
    <property type="entry name" value="F-box-assoc_interact_dom"/>
</dbReference>
<evidence type="ECO:0008006" key="5">
    <source>
        <dbReference type="Google" id="ProtNLM"/>
    </source>
</evidence>
<dbReference type="Pfam" id="PF00646">
    <property type="entry name" value="F-box"/>
    <property type="match status" value="1"/>
</dbReference>
<dbReference type="PANTHER" id="PTHR31672:SF13">
    <property type="entry name" value="F-BOX PROTEIN CPR30-LIKE"/>
    <property type="match status" value="1"/>
</dbReference>
<dbReference type="InterPro" id="IPR036047">
    <property type="entry name" value="F-box-like_dom_sf"/>
</dbReference>
<dbReference type="EMBL" id="OOIL02003368">
    <property type="protein sequence ID" value="VFQ87311.1"/>
    <property type="molecule type" value="Genomic_DNA"/>
</dbReference>
<evidence type="ECO:0000313" key="4">
    <source>
        <dbReference type="Proteomes" id="UP000595140"/>
    </source>
</evidence>
<dbReference type="Gene3D" id="1.20.1280.50">
    <property type="match status" value="1"/>
</dbReference>
<reference evidence="3 4" key="1">
    <citation type="submission" date="2018-04" db="EMBL/GenBank/DDBJ databases">
        <authorList>
            <person name="Vogel A."/>
        </authorList>
    </citation>
    <scope>NUCLEOTIDE SEQUENCE [LARGE SCALE GENOMIC DNA]</scope>
</reference>
<dbReference type="PANTHER" id="PTHR31672">
    <property type="entry name" value="BNACNNG10540D PROTEIN"/>
    <property type="match status" value="1"/>
</dbReference>
<dbReference type="SUPFAM" id="SSF81383">
    <property type="entry name" value="F-box domain"/>
    <property type="match status" value="1"/>
</dbReference>
<feature type="domain" description="F-box" evidence="1">
    <location>
        <begin position="14"/>
        <end position="49"/>
    </location>
</feature>